<name>A0ABN9KX13_9NEOB</name>
<feature type="compositionally biased region" description="Acidic residues" evidence="1">
    <location>
        <begin position="308"/>
        <end position="324"/>
    </location>
</feature>
<comment type="caution">
    <text evidence="3">The sequence shown here is derived from an EMBL/GenBank/DDBJ whole genome shotgun (WGS) entry which is preliminary data.</text>
</comment>
<gene>
    <name evidence="3" type="ORF">RIMI_LOCUS3064901</name>
</gene>
<dbReference type="Proteomes" id="UP001176940">
    <property type="component" value="Unassembled WGS sequence"/>
</dbReference>
<feature type="compositionally biased region" description="Acidic residues" evidence="1">
    <location>
        <begin position="362"/>
        <end position="376"/>
    </location>
</feature>
<accession>A0ABN9KX13</accession>
<dbReference type="PANTHER" id="PTHR12190">
    <property type="entry name" value="A-KINASE ANCHOR PROTEIN AKAP 8"/>
    <property type="match status" value="1"/>
</dbReference>
<organism evidence="3 4">
    <name type="scientific">Ranitomeya imitator</name>
    <name type="common">mimic poison frog</name>
    <dbReference type="NCBI Taxonomy" id="111125"/>
    <lineage>
        <taxon>Eukaryota</taxon>
        <taxon>Metazoa</taxon>
        <taxon>Chordata</taxon>
        <taxon>Craniata</taxon>
        <taxon>Vertebrata</taxon>
        <taxon>Euteleostomi</taxon>
        <taxon>Amphibia</taxon>
        <taxon>Batrachia</taxon>
        <taxon>Anura</taxon>
        <taxon>Neobatrachia</taxon>
        <taxon>Hyloidea</taxon>
        <taxon>Dendrobatidae</taxon>
        <taxon>Dendrobatinae</taxon>
        <taxon>Ranitomeya</taxon>
    </lineage>
</organism>
<proteinExistence type="predicted"/>
<dbReference type="InterPro" id="IPR007071">
    <property type="entry name" value="AKAP95"/>
</dbReference>
<feature type="region of interest" description="Disordered" evidence="1">
    <location>
        <begin position="1"/>
        <end position="51"/>
    </location>
</feature>
<reference evidence="3" key="1">
    <citation type="submission" date="2023-07" db="EMBL/GenBank/DDBJ databases">
        <authorList>
            <person name="Stuckert A."/>
        </authorList>
    </citation>
    <scope>NUCLEOTIDE SEQUENCE</scope>
</reference>
<feature type="compositionally biased region" description="Polar residues" evidence="1">
    <location>
        <begin position="346"/>
        <end position="356"/>
    </location>
</feature>
<dbReference type="InterPro" id="IPR003604">
    <property type="entry name" value="Matrin/U1-like-C_Znf_C2H2"/>
</dbReference>
<feature type="domain" description="U1-type" evidence="2">
    <location>
        <begin position="216"/>
        <end position="251"/>
    </location>
</feature>
<evidence type="ECO:0000313" key="4">
    <source>
        <dbReference type="Proteomes" id="UP001176940"/>
    </source>
</evidence>
<dbReference type="PANTHER" id="PTHR12190:SF7">
    <property type="entry name" value="A-KINASE ANCHORING PROTEIN 8"/>
    <property type="match status" value="1"/>
</dbReference>
<dbReference type="Pfam" id="PF04988">
    <property type="entry name" value="AKAP95"/>
    <property type="match status" value="1"/>
</dbReference>
<evidence type="ECO:0000259" key="2">
    <source>
        <dbReference type="SMART" id="SM00451"/>
    </source>
</evidence>
<protein>
    <recommendedName>
        <fullName evidence="2">U1-type domain-containing protein</fullName>
    </recommendedName>
</protein>
<evidence type="ECO:0000256" key="1">
    <source>
        <dbReference type="SAM" id="MobiDB-lite"/>
    </source>
</evidence>
<dbReference type="EMBL" id="CAUEEQ010004470">
    <property type="protein sequence ID" value="CAJ0927586.1"/>
    <property type="molecule type" value="Genomic_DNA"/>
</dbReference>
<sequence>MPKTPQQPKTPLVTKPKTPQQPKTPVVTKPKTPQQPKSPVVTKPKSPVVTQPKNPVVTELKIPQQPITPVFSPTANTGAKQHQSTKRNGFPIFWTNVSLLVAAEYTHGLCSPMNGSEKRTLRPIHGWRGDTSTMFSCSLCRYYTPDEREMQVHFYSSQHKEILKHLYIFYPKQRVDFLHNYLLYKKRKMAMEQKNNLLPVKDKFKGIGQEHFLHRVQAALCQACNVLIPDDPELLTNHIKSEGHQQKCKVTVKNIKVSSLAAAKELLLDQEILQMLKIYISGRNPFKDTVACPSKVVSSTPEILVAEEDDEDYVNMNDDDDDHSVDDTKDTIANAKSGQEVPANKDSGQAVSVNTDKTAKEEAEEEEEEEEAAEAP</sequence>
<dbReference type="SMART" id="SM00451">
    <property type="entry name" value="ZnF_U1"/>
    <property type="match status" value="2"/>
</dbReference>
<evidence type="ECO:0000313" key="3">
    <source>
        <dbReference type="EMBL" id="CAJ0927586.1"/>
    </source>
</evidence>
<feature type="domain" description="U1-type" evidence="2">
    <location>
        <begin position="132"/>
        <end position="166"/>
    </location>
</feature>
<feature type="region of interest" description="Disordered" evidence="1">
    <location>
        <begin position="308"/>
        <end position="376"/>
    </location>
</feature>
<keyword evidence="4" id="KW-1185">Reference proteome</keyword>